<keyword evidence="2" id="KW-0812">Transmembrane</keyword>
<feature type="region of interest" description="Disordered" evidence="1">
    <location>
        <begin position="142"/>
        <end position="176"/>
    </location>
</feature>
<proteinExistence type="predicted"/>
<evidence type="ECO:0000313" key="3">
    <source>
        <dbReference type="EMBL" id="KAF9685368.1"/>
    </source>
</evidence>
<gene>
    <name evidence="3" type="ORF">SADUNF_Sadunf03G0047300</name>
</gene>
<feature type="region of interest" description="Disordered" evidence="1">
    <location>
        <begin position="100"/>
        <end position="124"/>
    </location>
</feature>
<feature type="compositionally biased region" description="Basic and acidic residues" evidence="1">
    <location>
        <begin position="111"/>
        <end position="122"/>
    </location>
</feature>
<keyword evidence="2" id="KW-0472">Membrane</keyword>
<evidence type="ECO:0000256" key="1">
    <source>
        <dbReference type="SAM" id="MobiDB-lite"/>
    </source>
</evidence>
<dbReference type="Proteomes" id="UP000657918">
    <property type="component" value="Unassembled WGS sequence"/>
</dbReference>
<protein>
    <submittedName>
        <fullName evidence="3">Uncharacterized protein</fullName>
    </submittedName>
</protein>
<accession>A0A835KBB5</accession>
<dbReference type="AlphaFoldDB" id="A0A835KBB5"/>
<dbReference type="EMBL" id="JADGMS010000003">
    <property type="protein sequence ID" value="KAF9685368.1"/>
    <property type="molecule type" value="Genomic_DNA"/>
</dbReference>
<keyword evidence="4" id="KW-1185">Reference proteome</keyword>
<evidence type="ECO:0000313" key="4">
    <source>
        <dbReference type="Proteomes" id="UP000657918"/>
    </source>
</evidence>
<name>A0A835KBB5_9ROSI</name>
<organism evidence="3 4">
    <name type="scientific">Salix dunnii</name>
    <dbReference type="NCBI Taxonomy" id="1413687"/>
    <lineage>
        <taxon>Eukaryota</taxon>
        <taxon>Viridiplantae</taxon>
        <taxon>Streptophyta</taxon>
        <taxon>Embryophyta</taxon>
        <taxon>Tracheophyta</taxon>
        <taxon>Spermatophyta</taxon>
        <taxon>Magnoliopsida</taxon>
        <taxon>eudicotyledons</taxon>
        <taxon>Gunneridae</taxon>
        <taxon>Pentapetalae</taxon>
        <taxon>rosids</taxon>
        <taxon>fabids</taxon>
        <taxon>Malpighiales</taxon>
        <taxon>Salicaceae</taxon>
        <taxon>Saliceae</taxon>
        <taxon>Salix</taxon>
    </lineage>
</organism>
<dbReference type="PANTHER" id="PTHR35488">
    <property type="entry name" value="OS05G0358900 PROTEIN-RELATED"/>
    <property type="match status" value="1"/>
</dbReference>
<dbReference type="PANTHER" id="PTHR35488:SF4">
    <property type="entry name" value="DUF4005 DOMAIN-CONTAINING PROTEIN"/>
    <property type="match status" value="1"/>
</dbReference>
<feature type="transmembrane region" description="Helical" evidence="2">
    <location>
        <begin position="6"/>
        <end position="28"/>
    </location>
</feature>
<comment type="caution">
    <text evidence="3">The sequence shown here is derived from an EMBL/GenBank/DDBJ whole genome shotgun (WGS) entry which is preliminary data.</text>
</comment>
<sequence>MVEKVLKLFVLVSYLFCVGFELLGGILLKLEPIVLNGRLFACKSLEACEVEALLDIEVANMNKSPMYQNYEASDYGAYEFDPQVDFTQFLGEARQHAREMNLQPVPPHPGSGKERVEEEKRSRGSRKHSLLKWWNAEKKTRPVVEPPNSSTISNPRSGRGVDVRHRRQTSGPLTNLFNRSKNMEKEIPYVCLDHLNNPHGVKACGPVYFVT</sequence>
<dbReference type="OrthoDB" id="737456at2759"/>
<feature type="compositionally biased region" description="Polar residues" evidence="1">
    <location>
        <begin position="147"/>
        <end position="156"/>
    </location>
</feature>
<evidence type="ECO:0000256" key="2">
    <source>
        <dbReference type="SAM" id="Phobius"/>
    </source>
</evidence>
<reference evidence="3 4" key="1">
    <citation type="submission" date="2020-10" db="EMBL/GenBank/DDBJ databases">
        <title>Plant Genome Project.</title>
        <authorList>
            <person name="Zhang R.-G."/>
        </authorList>
    </citation>
    <scope>NUCLEOTIDE SEQUENCE [LARGE SCALE GENOMIC DNA]</scope>
    <source>
        <strain evidence="3">FAFU-HL-1</strain>
        <tissue evidence="3">Leaf</tissue>
    </source>
</reference>
<keyword evidence="2" id="KW-1133">Transmembrane helix</keyword>